<organism evidence="16 17">
    <name type="scientific">Streptomyces anulatus</name>
    <name type="common">Streptomyces chrysomallus</name>
    <dbReference type="NCBI Taxonomy" id="1892"/>
    <lineage>
        <taxon>Bacteria</taxon>
        <taxon>Bacillati</taxon>
        <taxon>Actinomycetota</taxon>
        <taxon>Actinomycetes</taxon>
        <taxon>Kitasatosporales</taxon>
        <taxon>Streptomycetaceae</taxon>
        <taxon>Streptomyces</taxon>
    </lineage>
</organism>
<keyword evidence="8" id="KW-0521">NADP</keyword>
<evidence type="ECO:0000256" key="7">
    <source>
        <dbReference type="ARBA" id="ARBA00022827"/>
    </source>
</evidence>
<evidence type="ECO:0000313" key="17">
    <source>
        <dbReference type="Proteomes" id="UP001431926"/>
    </source>
</evidence>
<dbReference type="Proteomes" id="UP001431926">
    <property type="component" value="Chromosome"/>
</dbReference>
<dbReference type="EMBL" id="CP109491">
    <property type="protein sequence ID" value="WUX35093.1"/>
    <property type="molecule type" value="Genomic_DNA"/>
</dbReference>
<proteinExistence type="inferred from homology"/>
<dbReference type="InterPro" id="IPR025700">
    <property type="entry name" value="Lys/Orn_oxygenase"/>
</dbReference>
<evidence type="ECO:0000256" key="4">
    <source>
        <dbReference type="ARBA" id="ARBA00013076"/>
    </source>
</evidence>
<dbReference type="RefSeq" id="WP_329354152.1">
    <property type="nucleotide sequence ID" value="NZ_CP108640.1"/>
</dbReference>
<keyword evidence="6" id="KW-0285">Flavoprotein</keyword>
<keyword evidence="7" id="KW-0274">FAD</keyword>
<comment type="similarity">
    <text evidence="3">Belongs to the lysine N(6)-hydroxylase/L-ornithine N(5)-oxygenase family.</text>
</comment>
<comment type="cofactor">
    <cofactor evidence="1">
        <name>FAD</name>
        <dbReference type="ChEBI" id="CHEBI:57692"/>
    </cofactor>
</comment>
<keyword evidence="9" id="KW-0560">Oxidoreductase</keyword>
<accession>A0ABZ1ZBY6</accession>
<dbReference type="EC" id="1.14.13.59" evidence="4"/>
<dbReference type="InterPro" id="IPR036188">
    <property type="entry name" value="FAD/NAD-bd_sf"/>
</dbReference>
<dbReference type="GO" id="GO:0004497">
    <property type="term" value="F:monooxygenase activity"/>
    <property type="evidence" value="ECO:0007669"/>
    <property type="project" value="UniProtKB-KW"/>
</dbReference>
<keyword evidence="17" id="KW-1185">Reference proteome</keyword>
<evidence type="ECO:0000256" key="3">
    <source>
        <dbReference type="ARBA" id="ARBA00007588"/>
    </source>
</evidence>
<dbReference type="PRINTS" id="PR00368">
    <property type="entry name" value="FADPNR"/>
</dbReference>
<comment type="catalytic activity">
    <reaction evidence="15">
        <text>L-lysine + NADPH + O2 = N(6)-hydroxy-L-lysine + NADP(+) + H2O</text>
        <dbReference type="Rhea" id="RHEA:23228"/>
        <dbReference type="ChEBI" id="CHEBI:15377"/>
        <dbReference type="ChEBI" id="CHEBI:15379"/>
        <dbReference type="ChEBI" id="CHEBI:32551"/>
        <dbReference type="ChEBI" id="CHEBI:57783"/>
        <dbReference type="ChEBI" id="CHEBI:57820"/>
        <dbReference type="ChEBI" id="CHEBI:58349"/>
        <dbReference type="EC" id="1.14.13.59"/>
    </reaction>
</comment>
<gene>
    <name evidence="16" type="ORF">OG367_02115</name>
</gene>
<evidence type="ECO:0000256" key="11">
    <source>
        <dbReference type="ARBA" id="ARBA00029939"/>
    </source>
</evidence>
<dbReference type="Pfam" id="PF13434">
    <property type="entry name" value="Lys_Orn_oxgnase"/>
    <property type="match status" value="1"/>
</dbReference>
<evidence type="ECO:0000256" key="15">
    <source>
        <dbReference type="ARBA" id="ARBA00048407"/>
    </source>
</evidence>
<dbReference type="Gene3D" id="3.50.50.60">
    <property type="entry name" value="FAD/NAD(P)-binding domain"/>
    <property type="match status" value="1"/>
</dbReference>
<dbReference type="SUPFAM" id="SSF51905">
    <property type="entry name" value="FAD/NAD(P)-binding domain"/>
    <property type="match status" value="2"/>
</dbReference>
<evidence type="ECO:0000256" key="9">
    <source>
        <dbReference type="ARBA" id="ARBA00023002"/>
    </source>
</evidence>
<name>A0ABZ1ZBY6_STRAQ</name>
<evidence type="ECO:0000256" key="6">
    <source>
        <dbReference type="ARBA" id="ARBA00022630"/>
    </source>
</evidence>
<evidence type="ECO:0000256" key="8">
    <source>
        <dbReference type="ARBA" id="ARBA00022857"/>
    </source>
</evidence>
<reference evidence="16" key="1">
    <citation type="submission" date="2022-10" db="EMBL/GenBank/DDBJ databases">
        <title>The complete genomes of actinobacterial strains from the NBC collection.</title>
        <authorList>
            <person name="Joergensen T.S."/>
            <person name="Alvarez Arevalo M."/>
            <person name="Sterndorff E.B."/>
            <person name="Faurdal D."/>
            <person name="Vuksanovic O."/>
            <person name="Mourched A.-S."/>
            <person name="Charusanti P."/>
            <person name="Shaw S."/>
            <person name="Blin K."/>
            <person name="Weber T."/>
        </authorList>
    </citation>
    <scope>NUCLEOTIDE SEQUENCE</scope>
    <source>
        <strain evidence="16">NBC_01436</strain>
    </source>
</reference>
<comment type="pathway">
    <text evidence="2">Siderophore biosynthesis.</text>
</comment>
<evidence type="ECO:0000256" key="2">
    <source>
        <dbReference type="ARBA" id="ARBA00004924"/>
    </source>
</evidence>
<protein>
    <recommendedName>
        <fullName evidence="5">L-lysine N6-monooxygenase MbtG</fullName>
        <ecNumber evidence="4">1.14.13.59</ecNumber>
    </recommendedName>
    <alternativeName>
        <fullName evidence="14">Lysine 6-N-hydroxylase</fullName>
    </alternativeName>
    <alternativeName>
        <fullName evidence="13">Lysine N6-hydroxylase</fullName>
    </alternativeName>
    <alternativeName>
        <fullName evidence="11">Lysine-N-oxygenase</fullName>
    </alternativeName>
    <alternativeName>
        <fullName evidence="12">Mycobactin synthase protein G</fullName>
    </alternativeName>
</protein>
<evidence type="ECO:0000256" key="5">
    <source>
        <dbReference type="ARBA" id="ARBA00016406"/>
    </source>
</evidence>
<dbReference type="PANTHER" id="PTHR42802">
    <property type="entry name" value="MONOOXYGENASE"/>
    <property type="match status" value="1"/>
</dbReference>
<dbReference type="PANTHER" id="PTHR42802:SF1">
    <property type="entry name" value="L-ORNITHINE N(5)-MONOOXYGENASE"/>
    <property type="match status" value="1"/>
</dbReference>
<sequence>MPHYDLLGIGIGPANLSLAALADPLPDLRATFVDTRPDFRWHPGLMLSSSQLTVTFFRDLVSLVDPTNQFSFINFLVTEGRAFRFLEAQGLTPSRREFEQYYQWVTARLNSLRWSKRVESVSLEEDGFRVTYTGGASDTARDVVLGSGAEPRMPGFAKPYAGGLVIHSSETTRILPHQWKGRRVLVVGAGQSGGEVVSHLLGDESFLPAHLTWTSSSTGFQPLDDSPFTNEWFSANFVNFFHQLPDTRRTEILREQRAAGGDGITDTLIRSVYQRLYHLDYVLESDMQHRLLPGRRAVGIRRNDSSHVVDLHDLNLGTVEPVPADLVIFCTGYDSRLPDYLKPLQNRISFRNDKPEVNADYSLTIDGPSEGRLFVQGFAESSHGLNDTLLSLAAWRSARIINASTGRDIYRVEPGTSTITWE</sequence>
<evidence type="ECO:0000256" key="10">
    <source>
        <dbReference type="ARBA" id="ARBA00023033"/>
    </source>
</evidence>
<evidence type="ECO:0000256" key="12">
    <source>
        <dbReference type="ARBA" id="ARBA00031158"/>
    </source>
</evidence>
<evidence type="ECO:0000256" key="13">
    <source>
        <dbReference type="ARBA" id="ARBA00032493"/>
    </source>
</evidence>
<keyword evidence="10 16" id="KW-0503">Monooxygenase</keyword>
<evidence type="ECO:0000256" key="1">
    <source>
        <dbReference type="ARBA" id="ARBA00001974"/>
    </source>
</evidence>
<evidence type="ECO:0000256" key="14">
    <source>
        <dbReference type="ARBA" id="ARBA00032738"/>
    </source>
</evidence>
<evidence type="ECO:0000313" key="16">
    <source>
        <dbReference type="EMBL" id="WUX35093.1"/>
    </source>
</evidence>